<dbReference type="Proteomes" id="UP000683000">
    <property type="component" value="Unassembled WGS sequence"/>
</dbReference>
<sequence length="229" mass="26079">MTGTSSFRWPEEINALSVSTHEPWRQSGSDTWAETSPSSKPKFSGEFEWMVLSPAKVACWHSHVSAIRRFVERQDAHDRHRGDDVAVILEDDIDIEKDISIRLSQIWTFLPAGWDIVFLGHCWSNESYYPALTEFADTHLHPSYYPKCTHGYALSVSGARRLLQHLRYPPFAYSRALDQAYAWLIRSGRLRSYSIVPSLIVQKKSVSSDISSGSGSEWREGLRDGVFQA</sequence>
<reference evidence="2" key="1">
    <citation type="submission" date="2021-03" db="EMBL/GenBank/DDBJ databases">
        <title>Evolutionary innovations through gain and loss of genes in the ectomycorrhizal Boletales.</title>
        <authorList>
            <person name="Wu G."/>
            <person name="Miyauchi S."/>
            <person name="Morin E."/>
            <person name="Yang Z.-L."/>
            <person name="Xu J."/>
            <person name="Martin F.M."/>
        </authorList>
    </citation>
    <scope>NUCLEOTIDE SEQUENCE</scope>
    <source>
        <strain evidence="2">BR01</strain>
    </source>
</reference>
<evidence type="ECO:0000313" key="3">
    <source>
        <dbReference type="Proteomes" id="UP000683000"/>
    </source>
</evidence>
<name>A0A8I2YKB6_9AGAM</name>
<feature type="region of interest" description="Disordered" evidence="1">
    <location>
        <begin position="19"/>
        <end position="39"/>
    </location>
</feature>
<evidence type="ECO:0000313" key="2">
    <source>
        <dbReference type="EMBL" id="KAG6373232.1"/>
    </source>
</evidence>
<organism evidence="2 3">
    <name type="scientific">Boletus reticuloceps</name>
    <dbReference type="NCBI Taxonomy" id="495285"/>
    <lineage>
        <taxon>Eukaryota</taxon>
        <taxon>Fungi</taxon>
        <taxon>Dikarya</taxon>
        <taxon>Basidiomycota</taxon>
        <taxon>Agaricomycotina</taxon>
        <taxon>Agaricomycetes</taxon>
        <taxon>Agaricomycetidae</taxon>
        <taxon>Boletales</taxon>
        <taxon>Boletineae</taxon>
        <taxon>Boletaceae</taxon>
        <taxon>Boletoideae</taxon>
        <taxon>Boletus</taxon>
    </lineage>
</organism>
<dbReference type="AlphaFoldDB" id="A0A8I2YKB6"/>
<comment type="caution">
    <text evidence="2">The sequence shown here is derived from an EMBL/GenBank/DDBJ whole genome shotgun (WGS) entry which is preliminary data.</text>
</comment>
<dbReference type="EMBL" id="JAGFBS010000023">
    <property type="protein sequence ID" value="KAG6373232.1"/>
    <property type="molecule type" value="Genomic_DNA"/>
</dbReference>
<keyword evidence="3" id="KW-1185">Reference proteome</keyword>
<accession>A0A8I2YKB6</accession>
<dbReference type="OrthoDB" id="47375at2759"/>
<evidence type="ECO:0008006" key="4">
    <source>
        <dbReference type="Google" id="ProtNLM"/>
    </source>
</evidence>
<gene>
    <name evidence="2" type="ORF">JVT61DRAFT_6858</name>
</gene>
<protein>
    <recommendedName>
        <fullName evidence="4">Glycosyltransferase family 25 protein</fullName>
    </recommendedName>
</protein>
<proteinExistence type="predicted"/>
<evidence type="ECO:0000256" key="1">
    <source>
        <dbReference type="SAM" id="MobiDB-lite"/>
    </source>
</evidence>